<comment type="caution">
    <text evidence="4">The sequence shown here is derived from an EMBL/GenBank/DDBJ whole genome shotgun (WGS) entry which is preliminary data.</text>
</comment>
<dbReference type="SUPFAM" id="SSF63825">
    <property type="entry name" value="YWTD domain"/>
    <property type="match status" value="2"/>
</dbReference>
<keyword evidence="3" id="KW-0812">Transmembrane</keyword>
<dbReference type="AlphaFoldDB" id="A0A2T7PRF0"/>
<evidence type="ECO:0000313" key="5">
    <source>
        <dbReference type="Proteomes" id="UP000245119"/>
    </source>
</evidence>
<proteinExistence type="predicted"/>
<feature type="transmembrane region" description="Helical" evidence="3">
    <location>
        <begin position="589"/>
        <end position="612"/>
    </location>
</feature>
<keyword evidence="5" id="KW-1185">Reference proteome</keyword>
<evidence type="ECO:0000256" key="3">
    <source>
        <dbReference type="SAM" id="Phobius"/>
    </source>
</evidence>
<evidence type="ECO:0000256" key="1">
    <source>
        <dbReference type="PROSITE-ProRule" id="PRU00461"/>
    </source>
</evidence>
<dbReference type="PROSITE" id="PS51120">
    <property type="entry name" value="LDLRB"/>
    <property type="match status" value="4"/>
</dbReference>
<feature type="repeat" description="LDL-receptor class B" evidence="1">
    <location>
        <begin position="441"/>
        <end position="485"/>
    </location>
</feature>
<keyword evidence="3" id="KW-0472">Membrane</keyword>
<dbReference type="OrthoDB" id="10046193at2759"/>
<dbReference type="Pfam" id="PF00058">
    <property type="entry name" value="Ldl_recept_b"/>
    <property type="match status" value="2"/>
</dbReference>
<dbReference type="PANTHER" id="PTHR46513">
    <property type="entry name" value="VITELLOGENIN RECEPTOR-LIKE PROTEIN-RELATED-RELATED"/>
    <property type="match status" value="1"/>
</dbReference>
<dbReference type="InterPro" id="IPR050778">
    <property type="entry name" value="Cueball_EGF_LRP_Nidogen"/>
</dbReference>
<feature type="repeat" description="LDL-receptor class B" evidence="1">
    <location>
        <begin position="206"/>
        <end position="249"/>
    </location>
</feature>
<dbReference type="Proteomes" id="UP000245119">
    <property type="component" value="Linkage Group LG2"/>
</dbReference>
<reference evidence="4 5" key="1">
    <citation type="submission" date="2018-04" db="EMBL/GenBank/DDBJ databases">
        <title>The genome of golden apple snail Pomacea canaliculata provides insight into stress tolerance and invasive adaptation.</title>
        <authorList>
            <person name="Liu C."/>
            <person name="Liu B."/>
            <person name="Ren Y."/>
            <person name="Zhang Y."/>
            <person name="Wang H."/>
            <person name="Li S."/>
            <person name="Jiang F."/>
            <person name="Yin L."/>
            <person name="Zhang G."/>
            <person name="Qian W."/>
            <person name="Fan W."/>
        </authorList>
    </citation>
    <scope>NUCLEOTIDE SEQUENCE [LARGE SCALE GENOMIC DNA]</scope>
    <source>
        <strain evidence="4">SZHN2017</strain>
        <tissue evidence="4">Muscle</tissue>
    </source>
</reference>
<evidence type="ECO:0000313" key="4">
    <source>
        <dbReference type="EMBL" id="PVD36006.1"/>
    </source>
</evidence>
<dbReference type="InterPro" id="IPR000033">
    <property type="entry name" value="LDLR_classB_rpt"/>
</dbReference>
<gene>
    <name evidence="4" type="ORF">C0Q70_02976</name>
</gene>
<accession>A0A2T7PRF0</accession>
<dbReference type="STRING" id="400727.A0A2T7PRF0"/>
<dbReference type="Gene3D" id="2.120.10.30">
    <property type="entry name" value="TolB, C-terminal domain"/>
    <property type="match status" value="2"/>
</dbReference>
<feature type="repeat" description="LDL-receptor class B" evidence="1">
    <location>
        <begin position="486"/>
        <end position="528"/>
    </location>
</feature>
<feature type="region of interest" description="Disordered" evidence="2">
    <location>
        <begin position="685"/>
        <end position="717"/>
    </location>
</feature>
<organism evidence="4 5">
    <name type="scientific">Pomacea canaliculata</name>
    <name type="common">Golden apple snail</name>
    <dbReference type="NCBI Taxonomy" id="400727"/>
    <lineage>
        <taxon>Eukaryota</taxon>
        <taxon>Metazoa</taxon>
        <taxon>Spiralia</taxon>
        <taxon>Lophotrochozoa</taxon>
        <taxon>Mollusca</taxon>
        <taxon>Gastropoda</taxon>
        <taxon>Caenogastropoda</taxon>
        <taxon>Architaenioglossa</taxon>
        <taxon>Ampullarioidea</taxon>
        <taxon>Ampullariidae</taxon>
        <taxon>Pomacea</taxon>
    </lineage>
</organism>
<dbReference type="EMBL" id="PZQS01000002">
    <property type="protein sequence ID" value="PVD36006.1"/>
    <property type="molecule type" value="Genomic_DNA"/>
</dbReference>
<protein>
    <submittedName>
        <fullName evidence="4">Uncharacterized protein</fullName>
    </submittedName>
</protein>
<sequence>MFDCMLGYYSILWQIQDGAQGDAPTLVTLCGSGDPVLSQRTTQNNMRITVVTNSTRNSTFSANYTSAFIPDHLLLMTSLDSNGKAIARMDLEVYSSVVIPVQDVGTPLAVDVDPRQRRLYWTDNSTASIKSAFLNGSDSRVEYTSPPGLVAERRGLAVDHLSRLIFYTDLNNAVIGLLSIGRCLAKLIVSTDLRRPHGITLDMMNGVVFWTDVGDSPRIERANYDGSERTAIVNTSLRLPYALTLDLSHRKHPVLGGCGLGQNRKSGPGGEKSRCGENTVRLALLRSHFQPWLFVRHGPLSLPVKQYWCTVIHTSGKCGIRYFHQEVDLDRLMSYAECYDQENVIAGPNGCNSSTDCSDICIPTPNNGRACLQPDSTTCSVSLPGASCEGLAIDYLSRLVFYTDSGSDVIGSVSISNLKQQTVINSDLDQPGAIALHLTKRFIFWASSGTSPKLERANYDGSERRALLTLSSQSRLAGLAVDLKNDLLYWADAAQERIERIDLQGGNRKPIFHLPQSRFFALALSGDYIFVTNLNSSLSTVLRVRIDASESTYKGWSTTSTLKGLCFYNESTRLRAENQTNITSSKTGLIAGVTGGCLAGLVIVISVVVFVIKRRAGKRTPPAVRELPRAPVEWKSRSSTSSQVPLDKAVDYGKGDGDYGDYCELDDVQRQFSSVQRYVTLNQYLTPRPDYEEPLPPPPPSSSDPRSSRQGSTNVKI</sequence>
<keyword evidence="3" id="KW-1133">Transmembrane helix</keyword>
<dbReference type="PANTHER" id="PTHR46513:SF13">
    <property type="entry name" value="EGF-LIKE DOMAIN-CONTAINING PROTEIN"/>
    <property type="match status" value="1"/>
</dbReference>
<feature type="repeat" description="LDL-receptor class B" evidence="1">
    <location>
        <begin position="117"/>
        <end position="162"/>
    </location>
</feature>
<dbReference type="InterPro" id="IPR011042">
    <property type="entry name" value="6-blade_b-propeller_TolB-like"/>
</dbReference>
<name>A0A2T7PRF0_POMCA</name>
<evidence type="ECO:0000256" key="2">
    <source>
        <dbReference type="SAM" id="MobiDB-lite"/>
    </source>
</evidence>
<dbReference type="SMART" id="SM00135">
    <property type="entry name" value="LY"/>
    <property type="match status" value="5"/>
</dbReference>